<evidence type="ECO:0000313" key="4">
    <source>
        <dbReference type="EMBL" id="CAE8680560.1"/>
    </source>
</evidence>
<dbReference type="EMBL" id="CAJNNV010025121">
    <property type="protein sequence ID" value="CAE8612455.1"/>
    <property type="molecule type" value="Genomic_DNA"/>
</dbReference>
<protein>
    <submittedName>
        <fullName evidence="3">Uncharacterized protein</fullName>
    </submittedName>
</protein>
<reference evidence="3" key="1">
    <citation type="submission" date="2021-02" db="EMBL/GenBank/DDBJ databases">
        <authorList>
            <person name="Dougan E. K."/>
            <person name="Rhodes N."/>
            <person name="Thang M."/>
            <person name="Chan C."/>
        </authorList>
    </citation>
    <scope>NUCLEOTIDE SEQUENCE</scope>
</reference>
<sequence>MMSFQSAAVGLVLLSLAAAPANCLPATPIHRVGVMQASANSSETWPDMGDLMKQAGDVAGSVQDLTKGAVTEVTSSVEYTVNTGDAKWPDVGAWVKQAKGVADNVQNLAASAVTDAAEAANATLEEAGDQIRQFTEQINEQAQDLINEVNKSAHQKAERFRDLAVEGLDAAVKSLSQVTATLQSAERQAVKALEIVGQKKSAEDFIQLAETGLNKTLFLQFALEQASESLRNASLDTALKGLSLLQDPDADEKLAARIGEMCAGPLNTLFDAADTVKSVASDYSQAFRKFADSSILKLEETLPKDFVAKVGPALQGVAAQASLQLQPLTEAATQLSSGLRTAAKEAGIRMSAAMARQAPGLVLALVAGLVFLTSF</sequence>
<feature type="coiled-coil region" evidence="1">
    <location>
        <begin position="117"/>
        <end position="144"/>
    </location>
</feature>
<keyword evidence="1" id="KW-0175">Coiled coil</keyword>
<dbReference type="Proteomes" id="UP000626109">
    <property type="component" value="Unassembled WGS sequence"/>
</dbReference>
<accession>A0A813FKE1</accession>
<dbReference type="EMBL" id="CAJNNW010025870">
    <property type="protein sequence ID" value="CAE8680560.1"/>
    <property type="molecule type" value="Genomic_DNA"/>
</dbReference>
<feature type="chain" id="PRO_5036221948" evidence="2">
    <location>
        <begin position="24"/>
        <end position="375"/>
    </location>
</feature>
<feature type="signal peptide" evidence="2">
    <location>
        <begin position="1"/>
        <end position="23"/>
    </location>
</feature>
<proteinExistence type="predicted"/>
<gene>
    <name evidence="3" type="ORF">PGLA1383_LOCUS30252</name>
    <name evidence="4" type="ORF">PGLA2088_LOCUS21976</name>
</gene>
<dbReference type="Proteomes" id="UP000654075">
    <property type="component" value="Unassembled WGS sequence"/>
</dbReference>
<keyword evidence="5" id="KW-1185">Reference proteome</keyword>
<organism evidence="3 5">
    <name type="scientific">Polarella glacialis</name>
    <name type="common">Dinoflagellate</name>
    <dbReference type="NCBI Taxonomy" id="89957"/>
    <lineage>
        <taxon>Eukaryota</taxon>
        <taxon>Sar</taxon>
        <taxon>Alveolata</taxon>
        <taxon>Dinophyceae</taxon>
        <taxon>Suessiales</taxon>
        <taxon>Suessiaceae</taxon>
        <taxon>Polarella</taxon>
    </lineage>
</organism>
<evidence type="ECO:0000313" key="3">
    <source>
        <dbReference type="EMBL" id="CAE8612455.1"/>
    </source>
</evidence>
<name>A0A813FKE1_POLGL</name>
<evidence type="ECO:0000313" key="5">
    <source>
        <dbReference type="Proteomes" id="UP000654075"/>
    </source>
</evidence>
<comment type="caution">
    <text evidence="3">The sequence shown here is derived from an EMBL/GenBank/DDBJ whole genome shotgun (WGS) entry which is preliminary data.</text>
</comment>
<evidence type="ECO:0000256" key="2">
    <source>
        <dbReference type="SAM" id="SignalP"/>
    </source>
</evidence>
<keyword evidence="2" id="KW-0732">Signal</keyword>
<dbReference type="AlphaFoldDB" id="A0A813FKE1"/>
<evidence type="ECO:0000256" key="1">
    <source>
        <dbReference type="SAM" id="Coils"/>
    </source>
</evidence>